<keyword evidence="2" id="KW-1185">Reference proteome</keyword>
<accession>A0ABY5LGX6</accession>
<dbReference type="EMBL" id="CP101740">
    <property type="protein sequence ID" value="UUL83986.1"/>
    <property type="molecule type" value="Genomic_DNA"/>
</dbReference>
<organism evidence="1 2">
    <name type="scientific">Sphingomonas qomolangmaensis</name>
    <dbReference type="NCBI Taxonomy" id="2918765"/>
    <lineage>
        <taxon>Bacteria</taxon>
        <taxon>Pseudomonadati</taxon>
        <taxon>Pseudomonadota</taxon>
        <taxon>Alphaproteobacteria</taxon>
        <taxon>Sphingomonadales</taxon>
        <taxon>Sphingomonadaceae</taxon>
        <taxon>Sphingomonas</taxon>
    </lineage>
</organism>
<name>A0ABY5LGX6_9SPHN</name>
<evidence type="ECO:0008006" key="3">
    <source>
        <dbReference type="Google" id="ProtNLM"/>
    </source>
</evidence>
<dbReference type="Proteomes" id="UP001058533">
    <property type="component" value="Chromosome"/>
</dbReference>
<sequence length="565" mass="60370">MLDWPEQIETLTVFFAGHGGVKAGTFYLLPRDASSRLLSATALSASELLSIIAEAAPLQTNLIVDACQAGGVSGDIRALLRPEDLGAKNTPGVTVLAMAARDQSAMEVDDAGIGTFAFLNCIEGKTFVSDNRPTLDLLEIGTRVAEVLAAAGEQSPVLWGLNLFGPRRFCRNPSFGGGGGPLRATLGDWLDSDTQVAVEAAMSDLWRIWDRLDNAEWSPREVIDGLGRVLATLPTGNSRAQLLERLNAAGKLKADSSLDRLRTLDVTASIIVAALRHAGEAAVAASIKSLATEAANEAERVVAEATIAVCADRYALLTRAGGIPDLFLLPLRLTRLLGWAAMVYHIRSENDEVADCDLLRRYINAILEQLPSSVVAISDAQAAPLVCALSAAFQGGATAEAEMLLGTLFNSAIRYKGLFASPSIDPKEILRFLIARQTGVADQVRPSLARPTELLTILLRGAALFGLEDAFDPWLIQFDGTDLNAFLPAAYEEFGDDTIRGGVNAGYRIGTDIFTVSELEAVWQSAPTPIKGEGLIAVFAALLLPDRTPWFLMPKQLPYSAKSVL</sequence>
<dbReference type="Gene3D" id="3.40.50.1460">
    <property type="match status" value="1"/>
</dbReference>
<evidence type="ECO:0000313" key="2">
    <source>
        <dbReference type="Proteomes" id="UP001058533"/>
    </source>
</evidence>
<proteinExistence type="predicted"/>
<protein>
    <recommendedName>
        <fullName evidence="3">Caspase family protein</fullName>
    </recommendedName>
</protein>
<reference evidence="1" key="1">
    <citation type="submission" date="2022-07" db="EMBL/GenBank/DDBJ databases">
        <title>Sphingomonas sp. nov., a novel bacterium isolated from the north slope of the Mount Everest.</title>
        <authorList>
            <person name="Cui X."/>
            <person name="Liu Y."/>
        </authorList>
    </citation>
    <scope>NUCLEOTIDE SEQUENCE</scope>
    <source>
        <strain evidence="1">S5-59</strain>
    </source>
</reference>
<gene>
    <name evidence="1" type="ORF">NMP03_07285</name>
</gene>
<dbReference type="RefSeq" id="WP_256507821.1">
    <property type="nucleotide sequence ID" value="NZ_CP101740.1"/>
</dbReference>
<evidence type="ECO:0000313" key="1">
    <source>
        <dbReference type="EMBL" id="UUL83986.1"/>
    </source>
</evidence>